<dbReference type="OrthoDB" id="3171511at2"/>
<organism evidence="2 3">
    <name type="scientific">Oceanidesulfovibrio marinus</name>
    <dbReference type="NCBI Taxonomy" id="370038"/>
    <lineage>
        <taxon>Bacteria</taxon>
        <taxon>Pseudomonadati</taxon>
        <taxon>Thermodesulfobacteriota</taxon>
        <taxon>Desulfovibrionia</taxon>
        <taxon>Desulfovibrionales</taxon>
        <taxon>Desulfovibrionaceae</taxon>
        <taxon>Oceanidesulfovibrio</taxon>
    </lineage>
</organism>
<dbReference type="InterPro" id="IPR051678">
    <property type="entry name" value="AGP_Transferase"/>
</dbReference>
<name>A0A6P1ZBU9_9BACT</name>
<gene>
    <name evidence="2" type="ORF">DQK91_20100</name>
</gene>
<dbReference type="InterPro" id="IPR002575">
    <property type="entry name" value="Aminoglycoside_PTrfase"/>
</dbReference>
<dbReference type="SUPFAM" id="SSF56112">
    <property type="entry name" value="Protein kinase-like (PK-like)"/>
    <property type="match status" value="1"/>
</dbReference>
<dbReference type="PANTHER" id="PTHR21310">
    <property type="entry name" value="AMINOGLYCOSIDE PHOSPHOTRANSFERASE-RELATED-RELATED"/>
    <property type="match status" value="1"/>
</dbReference>
<reference evidence="2 3" key="1">
    <citation type="submission" date="2018-06" db="EMBL/GenBank/DDBJ databases">
        <title>Complete genome of Desulfovibrio marinus P48SEP.</title>
        <authorList>
            <person name="Crispim J.S."/>
            <person name="Vidigal P.M.P."/>
            <person name="Silva L.C.F."/>
            <person name="Araujo L.C."/>
            <person name="Laguardia C.N."/>
            <person name="Dias R.S."/>
            <person name="Sousa M.P."/>
            <person name="Paula S.O."/>
            <person name="Silva C."/>
        </authorList>
    </citation>
    <scope>NUCLEOTIDE SEQUENCE [LARGE SCALE GENOMIC DNA]</scope>
    <source>
        <strain evidence="2 3">P48SEP</strain>
    </source>
</reference>
<dbReference type="Pfam" id="PF01636">
    <property type="entry name" value="APH"/>
    <property type="match status" value="1"/>
</dbReference>
<evidence type="ECO:0000313" key="3">
    <source>
        <dbReference type="Proteomes" id="UP000434052"/>
    </source>
</evidence>
<dbReference type="Gene3D" id="3.90.1200.10">
    <property type="match status" value="1"/>
</dbReference>
<dbReference type="RefSeq" id="WP_144307206.1">
    <property type="nucleotide sequence ID" value="NZ_QMIF01000020.1"/>
</dbReference>
<evidence type="ECO:0000313" key="2">
    <source>
        <dbReference type="EMBL" id="TVM30669.1"/>
    </source>
</evidence>
<dbReference type="AlphaFoldDB" id="A0A6P1ZBU9"/>
<feature type="domain" description="Aminoglycoside phosphotransferase" evidence="1">
    <location>
        <begin position="29"/>
        <end position="285"/>
    </location>
</feature>
<dbReference type="InterPro" id="IPR011009">
    <property type="entry name" value="Kinase-like_dom_sf"/>
</dbReference>
<comment type="caution">
    <text evidence="2">The sequence shown here is derived from an EMBL/GenBank/DDBJ whole genome shotgun (WGS) entry which is preliminary data.</text>
</comment>
<protein>
    <submittedName>
        <fullName evidence="2">Aminoglycoside phosphotransferase family protein</fullName>
    </submittedName>
</protein>
<dbReference type="Proteomes" id="UP000434052">
    <property type="component" value="Unassembled WGS sequence"/>
</dbReference>
<dbReference type="EMBL" id="QMIF01000020">
    <property type="protein sequence ID" value="TVM30669.1"/>
    <property type="molecule type" value="Genomic_DNA"/>
</dbReference>
<sequence length="356" mass="39835">MNKDTAVTVARFLKEARWLPDTPEPIVAFLAAGEYNENYRISASGGAYVFRINHGSQIGQTRQIEYEYTVLRLLEPSGVTPRPCYCRPDAPGLGGVLLMEYLPGGPLNYERDAQDAARLFARLHALPSPACDMQRLGPAALPAVRLGPDGPEHAPPALVIQQTPVADIAAESYGLLTRFPDHARRNDVGRRIFDYHAAVLALAREADHLFAAEPLILVNTEVNSGNFLVHNGAVRLVDWEKAVLSCRYQDLGHFLVPTTTQWKTDYVFSPDARRAFLKAYLDALHEYGGVPEGGLSLDELDERTRIMERTILLRALSWCYMAWHEYTSRDRSLTNEHTFRTIERYLDQTDAILGAA</sequence>
<accession>A0A6P1ZBU9</accession>
<dbReference type="GO" id="GO:0016740">
    <property type="term" value="F:transferase activity"/>
    <property type="evidence" value="ECO:0007669"/>
    <property type="project" value="UniProtKB-KW"/>
</dbReference>
<evidence type="ECO:0000259" key="1">
    <source>
        <dbReference type="Pfam" id="PF01636"/>
    </source>
</evidence>
<keyword evidence="2" id="KW-0808">Transferase</keyword>
<proteinExistence type="predicted"/>